<proteinExistence type="predicted"/>
<sequence length="339" mass="35907">MSLVDQYDTALFDLDGVVYLGPEAVPAAPAALAALRARGTRVGFVTNNASRHPEVVAEHLRELGIEAEAGDVVSSAQAMAHLLAETLPPDSPVLVLGAPYLRDELVARARIRPVDRVTDHPVAVVQGLSPEMTWADLCEATAAIHAGATWYATNTDSTRPTDRGNLPGCGAAVGAIAVAVPVDPIVAGKPFPPLMRETLERLGGQRPLFVGDRVDTDIAGAHAVGIDSMLVLSGAHGPDDLWGCDAQHRPTHLGLDVADLLEPARTVEIDGDRARCGDQVLTRDADGYRWQGSVTDAASWCDAVWALCRLHWQVVDRGDRAPDPATAAIPARPVPQEVL</sequence>
<comment type="caution">
    <text evidence="1">The sequence shown here is derived from an EMBL/GenBank/DDBJ whole genome shotgun (WGS) entry which is preliminary data.</text>
</comment>
<dbReference type="Gene3D" id="3.40.50.1000">
    <property type="entry name" value="HAD superfamily/HAD-like"/>
    <property type="match status" value="2"/>
</dbReference>
<protein>
    <submittedName>
        <fullName evidence="1">HAD-IIA family hydrolase</fullName>
    </submittedName>
</protein>
<reference evidence="1" key="1">
    <citation type="submission" date="2020-10" db="EMBL/GenBank/DDBJ databases">
        <authorList>
            <person name="Gilroy R."/>
        </authorList>
    </citation>
    <scope>NUCLEOTIDE SEQUENCE</scope>
    <source>
        <strain evidence="1">ChiGjej1B1-24693</strain>
    </source>
</reference>
<dbReference type="Pfam" id="PF13242">
    <property type="entry name" value="Hydrolase_like"/>
    <property type="match status" value="1"/>
</dbReference>
<dbReference type="Proteomes" id="UP000886842">
    <property type="component" value="Unassembled WGS sequence"/>
</dbReference>
<evidence type="ECO:0000313" key="2">
    <source>
        <dbReference type="Proteomes" id="UP000886842"/>
    </source>
</evidence>
<dbReference type="AlphaFoldDB" id="A0A9D1GV88"/>
<gene>
    <name evidence="1" type="ORF">IAA98_00875</name>
</gene>
<dbReference type="SUPFAM" id="SSF56784">
    <property type="entry name" value="HAD-like"/>
    <property type="match status" value="1"/>
</dbReference>
<reference evidence="1" key="2">
    <citation type="journal article" date="2021" name="PeerJ">
        <title>Extensive microbial diversity within the chicken gut microbiome revealed by metagenomics and culture.</title>
        <authorList>
            <person name="Gilroy R."/>
            <person name="Ravi A."/>
            <person name="Getino M."/>
            <person name="Pursley I."/>
            <person name="Horton D.L."/>
            <person name="Alikhan N.F."/>
            <person name="Baker D."/>
            <person name="Gharbi K."/>
            <person name="Hall N."/>
            <person name="Watson M."/>
            <person name="Adriaenssens E.M."/>
            <person name="Foster-Nyarko E."/>
            <person name="Jarju S."/>
            <person name="Secka A."/>
            <person name="Antonio M."/>
            <person name="Oren A."/>
            <person name="Chaudhuri R.R."/>
            <person name="La Ragione R."/>
            <person name="Hildebrand F."/>
            <person name="Pallen M.J."/>
        </authorList>
    </citation>
    <scope>NUCLEOTIDE SEQUENCE</scope>
    <source>
        <strain evidence="1">ChiGjej1B1-24693</strain>
    </source>
</reference>
<dbReference type="InterPro" id="IPR023214">
    <property type="entry name" value="HAD_sf"/>
</dbReference>
<dbReference type="EMBL" id="DVLP01000027">
    <property type="protein sequence ID" value="HIT74121.1"/>
    <property type="molecule type" value="Genomic_DNA"/>
</dbReference>
<dbReference type="PANTHER" id="PTHR19288:SF95">
    <property type="entry name" value="D-GLYCEROL 3-PHOSPHATE PHOSPHATASE"/>
    <property type="match status" value="1"/>
</dbReference>
<keyword evidence="1" id="KW-0378">Hydrolase</keyword>
<dbReference type="PANTHER" id="PTHR19288">
    <property type="entry name" value="4-NITROPHENYLPHOSPHATASE-RELATED"/>
    <property type="match status" value="1"/>
</dbReference>
<dbReference type="GO" id="GO:0005737">
    <property type="term" value="C:cytoplasm"/>
    <property type="evidence" value="ECO:0007669"/>
    <property type="project" value="TreeGrafter"/>
</dbReference>
<organism evidence="1 2">
    <name type="scientific">Candidatus Avipropionibacterium avicola</name>
    <dbReference type="NCBI Taxonomy" id="2840701"/>
    <lineage>
        <taxon>Bacteria</taxon>
        <taxon>Bacillati</taxon>
        <taxon>Actinomycetota</taxon>
        <taxon>Actinomycetes</taxon>
        <taxon>Propionibacteriales</taxon>
        <taxon>Propionibacteriaceae</taxon>
        <taxon>Propionibacteriaceae incertae sedis</taxon>
        <taxon>Candidatus Avipropionibacterium</taxon>
    </lineage>
</organism>
<dbReference type="Pfam" id="PF13344">
    <property type="entry name" value="Hydrolase_6"/>
    <property type="match status" value="1"/>
</dbReference>
<accession>A0A9D1GV88</accession>
<dbReference type="GO" id="GO:0016791">
    <property type="term" value="F:phosphatase activity"/>
    <property type="evidence" value="ECO:0007669"/>
    <property type="project" value="TreeGrafter"/>
</dbReference>
<dbReference type="InterPro" id="IPR036412">
    <property type="entry name" value="HAD-like_sf"/>
</dbReference>
<evidence type="ECO:0000313" key="1">
    <source>
        <dbReference type="EMBL" id="HIT74121.1"/>
    </source>
</evidence>
<dbReference type="InterPro" id="IPR006357">
    <property type="entry name" value="HAD-SF_hydro_IIA"/>
</dbReference>
<name>A0A9D1GV88_9ACTN</name>
<dbReference type="NCBIfam" id="TIGR01460">
    <property type="entry name" value="HAD-SF-IIA"/>
    <property type="match status" value="1"/>
</dbReference>